<dbReference type="PRINTS" id="PR00119">
    <property type="entry name" value="CATATPASE"/>
</dbReference>
<keyword evidence="6" id="KW-0547">Nucleotide-binding</keyword>
<comment type="catalytic activity">
    <reaction evidence="12">
        <text>Ca(2+)(in) + ATP + H2O = Ca(2+)(out) + ADP + phosphate + H(+)</text>
        <dbReference type="Rhea" id="RHEA:18105"/>
        <dbReference type="ChEBI" id="CHEBI:15377"/>
        <dbReference type="ChEBI" id="CHEBI:15378"/>
        <dbReference type="ChEBI" id="CHEBI:29108"/>
        <dbReference type="ChEBI" id="CHEBI:30616"/>
        <dbReference type="ChEBI" id="CHEBI:43474"/>
        <dbReference type="ChEBI" id="CHEBI:456216"/>
        <dbReference type="EC" id="7.2.2.10"/>
    </reaction>
</comment>
<reference evidence="15 16" key="1">
    <citation type="journal article" date="2010" name="Stand. Genomic Sci.">
        <title>Complete genome sequence of Thermosediminibacter oceani type strain (JW/IW-1228P).</title>
        <authorList>
            <person name="Pitluck S."/>
            <person name="Yasawong M."/>
            <person name="Munk C."/>
            <person name="Nolan M."/>
            <person name="Lapidus A."/>
            <person name="Lucas S."/>
            <person name="Glavina Del Rio T."/>
            <person name="Tice H."/>
            <person name="Cheng J.F."/>
            <person name="Bruce D."/>
            <person name="Detter C."/>
            <person name="Tapia R."/>
            <person name="Han C."/>
            <person name="Goodwin L."/>
            <person name="Liolios K."/>
            <person name="Ivanova N."/>
            <person name="Mavromatis K."/>
            <person name="Mikhailova N."/>
            <person name="Pati A."/>
            <person name="Chen A."/>
            <person name="Palaniappan K."/>
            <person name="Land M."/>
            <person name="Hauser L."/>
            <person name="Chang Y.J."/>
            <person name="Jeffries C.D."/>
            <person name="Rohde M."/>
            <person name="Spring S."/>
            <person name="Sikorski J."/>
            <person name="Goker M."/>
            <person name="Woyke T."/>
            <person name="Bristow J."/>
            <person name="Eisen J.A."/>
            <person name="Markowitz V."/>
            <person name="Hugenholtz P."/>
            <person name="Kyrpides N.C."/>
            <person name="Klenk H.P."/>
        </authorList>
    </citation>
    <scope>NUCLEOTIDE SEQUENCE [LARGE SCALE GENOMIC DNA]</scope>
    <source>
        <strain evidence="16">ATCC BAA-1034 / DSM 16646 / JW/IW-1228P</strain>
    </source>
</reference>
<evidence type="ECO:0000256" key="6">
    <source>
        <dbReference type="ARBA" id="ARBA00022741"/>
    </source>
</evidence>
<dbReference type="PANTHER" id="PTHR43294:SF21">
    <property type="entry name" value="CATION TRANSPORTING ATPASE"/>
    <property type="match status" value="1"/>
</dbReference>
<sequence length="879" mass="95913">MLDSLGTDLSRGLSSREIPLKKKLFGENQLKEFRTTPPLAIFLNQFKDTITLVLLGATLISAYLGEIADAVAITAIVILNGIMGFVQEYRTEKSLQALREMTAPTARVLRDGKITVIPARDVVPGDVVILESGDIVPADGELFEAENLKIDESVLTGESVPVEKSAESRDQEGLKIHRSNLVFMGTMVVSGRGKMLVTQIGMGTEMGKIAGMIEEIEEEQTPLQKRLDHLGKQLVVICLAICVIVALLGVIRGENLYDMFLFGVSLAVAAIPEGLPAVVTMVLTLGVQRMVKKNVLIRKLTAVETLGCATVICSDKTGTLTENKMTVRKIYVDDGILTVTGSGYRLEGDFVTQDGRLLRDLPHGLKKLLEISVSCNNAELTEPKAGLLGKFLKSREVIPSGDPTEAALLVAAAKANILKSDVEKAYRRIKEIPFDSERKCMSVLVKSRRGELFLFTKGAVDVVLGLCDGIEVNGKLKEITDADKKKIIEINEDMGREALRVLAFAYKKVNLAQTSDTNLERNLIFVGLIGMIDPPRPEAKVAVEKCFSAGIRPVMITGDHRATALAVARELNITSEGGKILTGQELDDMSETDFLNCVDDVSVYARVTPKHKLRIVRALKKKGHVVAMTGDGVNDAPAVKEADIGISMGRNGTDVTKEASAMILMDDNFASIVAAVEEGRIIYDNIRKFIRYLLSCNTGEVLTMLWASLLGLPIPLLPIQVLWMNLMTDGLPAIALGADPPEKDVMSRKPRQKNESIFSRGMGRRIFYRGFLISLATIAAYLISNHYGHGDLSFARTVAFCTLIVSQLIFSFECRSESAAVWEQNPFSNLYLTLAVVCSAAMLFGVVYIPELQAIFRTVPLNEEVWLLILALAGLGAVL</sequence>
<dbReference type="PROSITE" id="PS00154">
    <property type="entry name" value="ATPASE_E1_E2"/>
    <property type="match status" value="1"/>
</dbReference>
<dbReference type="AlphaFoldDB" id="D9S2L6"/>
<dbReference type="GO" id="GO:0005388">
    <property type="term" value="F:P-type calcium transporter activity"/>
    <property type="evidence" value="ECO:0007669"/>
    <property type="project" value="UniProtKB-EC"/>
</dbReference>
<dbReference type="InterPro" id="IPR006068">
    <property type="entry name" value="ATPase_P-typ_cation-transptr_C"/>
</dbReference>
<dbReference type="Gene3D" id="3.40.50.1000">
    <property type="entry name" value="HAD superfamily/HAD-like"/>
    <property type="match status" value="1"/>
</dbReference>
<accession>D9S2L6</accession>
<dbReference type="OrthoDB" id="9760364at2"/>
<keyword evidence="8" id="KW-0460">Magnesium</keyword>
<comment type="similarity">
    <text evidence="2">Belongs to the cation transport ATPase (P-type) (TC 3.A.3) family. Type IIA subfamily.</text>
</comment>
<feature type="transmembrane region" description="Helical" evidence="13">
    <location>
        <begin position="234"/>
        <end position="253"/>
    </location>
</feature>
<dbReference type="FunFam" id="3.40.50.1000:FF:000028">
    <property type="entry name" value="Calcium-transporting P-type ATPase, putative"/>
    <property type="match status" value="1"/>
</dbReference>
<evidence type="ECO:0000256" key="8">
    <source>
        <dbReference type="ARBA" id="ARBA00022842"/>
    </source>
</evidence>
<dbReference type="SUPFAM" id="SSF81665">
    <property type="entry name" value="Calcium ATPase, transmembrane domain M"/>
    <property type="match status" value="1"/>
</dbReference>
<comment type="subcellular location">
    <subcellularLocation>
        <location evidence="1">Cell membrane</location>
        <topology evidence="1">Multi-pass membrane protein</topology>
    </subcellularLocation>
</comment>
<dbReference type="HOGENOM" id="CLU_002360_3_0_9"/>
<dbReference type="eggNOG" id="COG0474">
    <property type="taxonomic scope" value="Bacteria"/>
</dbReference>
<name>D9S2L6_THEOJ</name>
<dbReference type="Pfam" id="PF00690">
    <property type="entry name" value="Cation_ATPase_N"/>
    <property type="match status" value="1"/>
</dbReference>
<keyword evidence="9" id="KW-1278">Translocase</keyword>
<dbReference type="SUPFAM" id="SSF56784">
    <property type="entry name" value="HAD-like"/>
    <property type="match status" value="1"/>
</dbReference>
<gene>
    <name evidence="15" type="ordered locus">Toce_0881</name>
</gene>
<evidence type="ECO:0000256" key="1">
    <source>
        <dbReference type="ARBA" id="ARBA00004651"/>
    </source>
</evidence>
<protein>
    <submittedName>
        <fullName evidence="15">ATPase, P-type (Transporting), HAD superfamily, subfamily IC</fullName>
    </submittedName>
</protein>
<feature type="domain" description="Cation-transporting P-type ATPase N-terminal" evidence="14">
    <location>
        <begin position="1"/>
        <end position="66"/>
    </location>
</feature>
<dbReference type="PANTHER" id="PTHR43294">
    <property type="entry name" value="SODIUM/POTASSIUM-TRANSPORTING ATPASE SUBUNIT ALPHA"/>
    <property type="match status" value="1"/>
</dbReference>
<evidence type="ECO:0000256" key="7">
    <source>
        <dbReference type="ARBA" id="ARBA00022840"/>
    </source>
</evidence>
<feature type="transmembrane region" description="Helical" evidence="13">
    <location>
        <begin position="259"/>
        <end position="283"/>
    </location>
</feature>
<dbReference type="InterPro" id="IPR044492">
    <property type="entry name" value="P_typ_ATPase_HD_dom"/>
</dbReference>
<feature type="transmembrane region" description="Helical" evidence="13">
    <location>
        <begin position="766"/>
        <end position="784"/>
    </location>
</feature>
<evidence type="ECO:0000313" key="15">
    <source>
        <dbReference type="EMBL" id="ADL07643.1"/>
    </source>
</evidence>
<dbReference type="PRINTS" id="PR00121">
    <property type="entry name" value="NAKATPASE"/>
</dbReference>
<dbReference type="Gene3D" id="2.70.150.10">
    <property type="entry name" value="Calcium-transporting ATPase, cytoplasmic transduction domain A"/>
    <property type="match status" value="1"/>
</dbReference>
<evidence type="ECO:0000256" key="3">
    <source>
        <dbReference type="ARBA" id="ARBA00022475"/>
    </source>
</evidence>
<evidence type="ECO:0000256" key="4">
    <source>
        <dbReference type="ARBA" id="ARBA00022553"/>
    </source>
</evidence>
<dbReference type="RefSeq" id="WP_013275686.1">
    <property type="nucleotide sequence ID" value="NC_014377.1"/>
</dbReference>
<evidence type="ECO:0000256" key="9">
    <source>
        <dbReference type="ARBA" id="ARBA00022967"/>
    </source>
</evidence>
<dbReference type="InterPro" id="IPR050510">
    <property type="entry name" value="Cation_transp_ATPase_P-type"/>
</dbReference>
<proteinExistence type="inferred from homology"/>
<dbReference type="SFLD" id="SFLDS00003">
    <property type="entry name" value="Haloacid_Dehalogenase"/>
    <property type="match status" value="1"/>
</dbReference>
<dbReference type="InterPro" id="IPR004014">
    <property type="entry name" value="ATPase_P-typ_cation-transptr_N"/>
</dbReference>
<dbReference type="FunFam" id="1.20.1110.10:FF:000065">
    <property type="entry name" value="Sarcoplasmic/endoplasmic reticulum calcium ATPase 1"/>
    <property type="match status" value="1"/>
</dbReference>
<dbReference type="Gene3D" id="3.40.1110.10">
    <property type="entry name" value="Calcium-transporting ATPase, cytoplasmic domain N"/>
    <property type="match status" value="1"/>
</dbReference>
<dbReference type="InterPro" id="IPR023299">
    <property type="entry name" value="ATPase_P-typ_cyto_dom_N"/>
</dbReference>
<keyword evidence="11 13" id="KW-0472">Membrane</keyword>
<organism evidence="15 16">
    <name type="scientific">Thermosediminibacter oceani (strain ATCC BAA-1034 / DSM 16646 / JW/IW-1228P)</name>
    <dbReference type="NCBI Taxonomy" id="555079"/>
    <lineage>
        <taxon>Bacteria</taxon>
        <taxon>Bacillati</taxon>
        <taxon>Bacillota</taxon>
        <taxon>Clostridia</taxon>
        <taxon>Thermosediminibacterales</taxon>
        <taxon>Thermosediminibacteraceae</taxon>
        <taxon>Thermosediminibacter</taxon>
    </lineage>
</organism>
<evidence type="ECO:0000256" key="10">
    <source>
        <dbReference type="ARBA" id="ARBA00022989"/>
    </source>
</evidence>
<keyword evidence="7" id="KW-0067">ATP-binding</keyword>
<dbReference type="Gene3D" id="1.20.1110.10">
    <property type="entry name" value="Calcium-transporting ATPase, transmembrane domain"/>
    <property type="match status" value="1"/>
</dbReference>
<dbReference type="KEGG" id="toc:Toce_0881"/>
<dbReference type="GO" id="GO:0005524">
    <property type="term" value="F:ATP binding"/>
    <property type="evidence" value="ECO:0007669"/>
    <property type="project" value="UniProtKB-KW"/>
</dbReference>
<dbReference type="InterPro" id="IPR023214">
    <property type="entry name" value="HAD_sf"/>
</dbReference>
<dbReference type="InterPro" id="IPR001757">
    <property type="entry name" value="P_typ_ATPase"/>
</dbReference>
<feature type="transmembrane region" description="Helical" evidence="13">
    <location>
        <begin position="67"/>
        <end position="86"/>
    </location>
</feature>
<dbReference type="Proteomes" id="UP000000272">
    <property type="component" value="Chromosome"/>
</dbReference>
<keyword evidence="3" id="KW-1003">Cell membrane</keyword>
<dbReference type="InterPro" id="IPR036412">
    <property type="entry name" value="HAD-like_sf"/>
</dbReference>
<dbReference type="Pfam" id="PF13246">
    <property type="entry name" value="Cation_ATPase"/>
    <property type="match status" value="1"/>
</dbReference>
<evidence type="ECO:0000256" key="11">
    <source>
        <dbReference type="ARBA" id="ARBA00023136"/>
    </source>
</evidence>
<dbReference type="NCBIfam" id="TIGR01494">
    <property type="entry name" value="ATPase_P-type"/>
    <property type="match status" value="2"/>
</dbReference>
<evidence type="ECO:0000256" key="2">
    <source>
        <dbReference type="ARBA" id="ARBA00005675"/>
    </source>
</evidence>
<dbReference type="SFLD" id="SFLDF00027">
    <property type="entry name" value="p-type_atpase"/>
    <property type="match status" value="1"/>
</dbReference>
<dbReference type="InterPro" id="IPR059000">
    <property type="entry name" value="ATPase_P-type_domA"/>
</dbReference>
<evidence type="ECO:0000256" key="12">
    <source>
        <dbReference type="ARBA" id="ARBA00048694"/>
    </source>
</evidence>
<dbReference type="InterPro" id="IPR023298">
    <property type="entry name" value="ATPase_P-typ_TM_dom_sf"/>
</dbReference>
<keyword evidence="4" id="KW-0597">Phosphoprotein</keyword>
<keyword evidence="5 13" id="KW-0812">Transmembrane</keyword>
<dbReference type="InterPro" id="IPR018303">
    <property type="entry name" value="ATPase_P-typ_P_site"/>
</dbReference>
<dbReference type="EMBL" id="CP002131">
    <property type="protein sequence ID" value="ADL07643.1"/>
    <property type="molecule type" value="Genomic_DNA"/>
</dbReference>
<dbReference type="SMART" id="SM00831">
    <property type="entry name" value="Cation_ATPase_N"/>
    <property type="match status" value="1"/>
</dbReference>
<dbReference type="GO" id="GO:0005886">
    <property type="term" value="C:plasma membrane"/>
    <property type="evidence" value="ECO:0007669"/>
    <property type="project" value="UniProtKB-SubCell"/>
</dbReference>
<dbReference type="GO" id="GO:0016887">
    <property type="term" value="F:ATP hydrolysis activity"/>
    <property type="evidence" value="ECO:0007669"/>
    <property type="project" value="InterPro"/>
</dbReference>
<dbReference type="SUPFAM" id="SSF81660">
    <property type="entry name" value="Metal cation-transporting ATPase, ATP-binding domain N"/>
    <property type="match status" value="1"/>
</dbReference>
<dbReference type="STRING" id="555079.Toce_0881"/>
<evidence type="ECO:0000256" key="13">
    <source>
        <dbReference type="SAM" id="Phobius"/>
    </source>
</evidence>
<dbReference type="FunFam" id="2.70.150.10:FF:000160">
    <property type="entry name" value="Sarcoplasmic/endoplasmic reticulum calcium ATPase 1"/>
    <property type="match status" value="1"/>
</dbReference>
<dbReference type="Pfam" id="PF00122">
    <property type="entry name" value="E1-E2_ATPase"/>
    <property type="match status" value="1"/>
</dbReference>
<dbReference type="Pfam" id="PF00689">
    <property type="entry name" value="Cation_ATPase_C"/>
    <property type="match status" value="1"/>
</dbReference>
<dbReference type="SUPFAM" id="SSF81653">
    <property type="entry name" value="Calcium ATPase, transduction domain A"/>
    <property type="match status" value="1"/>
</dbReference>
<feature type="transmembrane region" description="Helical" evidence="13">
    <location>
        <begin position="830"/>
        <end position="849"/>
    </location>
</feature>
<evidence type="ECO:0000313" key="16">
    <source>
        <dbReference type="Proteomes" id="UP000000272"/>
    </source>
</evidence>
<feature type="transmembrane region" description="Helical" evidence="13">
    <location>
        <begin position="793"/>
        <end position="810"/>
    </location>
</feature>
<dbReference type="CDD" id="cd02089">
    <property type="entry name" value="P-type_ATPase_Ca_prok"/>
    <property type="match status" value="1"/>
</dbReference>
<keyword evidence="10 13" id="KW-1133">Transmembrane helix</keyword>
<evidence type="ECO:0000256" key="5">
    <source>
        <dbReference type="ARBA" id="ARBA00022692"/>
    </source>
</evidence>
<keyword evidence="16" id="KW-1185">Reference proteome</keyword>
<dbReference type="SFLD" id="SFLDG00002">
    <property type="entry name" value="C1.7:_P-type_atpase_like"/>
    <property type="match status" value="1"/>
</dbReference>
<dbReference type="InterPro" id="IPR008250">
    <property type="entry name" value="ATPase_P-typ_transduc_dom_A_sf"/>
</dbReference>
<evidence type="ECO:0000259" key="14">
    <source>
        <dbReference type="SMART" id="SM00831"/>
    </source>
</evidence>
<dbReference type="FunFam" id="3.40.50.1000:FF:000001">
    <property type="entry name" value="Phospholipid-transporting ATPase IC"/>
    <property type="match status" value="1"/>
</dbReference>